<evidence type="ECO:0000313" key="1">
    <source>
        <dbReference type="EMBL" id="CDW44300.1"/>
    </source>
</evidence>
<name>A0A0K2V1V4_LEPSM</name>
<protein>
    <submittedName>
        <fullName evidence="1">Uncharacterized protein</fullName>
    </submittedName>
</protein>
<organism evidence="1">
    <name type="scientific">Lepeophtheirus salmonis</name>
    <name type="common">Salmon louse</name>
    <name type="synonym">Caligus salmonis</name>
    <dbReference type="NCBI Taxonomy" id="72036"/>
    <lineage>
        <taxon>Eukaryota</taxon>
        <taxon>Metazoa</taxon>
        <taxon>Ecdysozoa</taxon>
        <taxon>Arthropoda</taxon>
        <taxon>Crustacea</taxon>
        <taxon>Multicrustacea</taxon>
        <taxon>Hexanauplia</taxon>
        <taxon>Copepoda</taxon>
        <taxon>Siphonostomatoida</taxon>
        <taxon>Caligidae</taxon>
        <taxon>Lepeophtheirus</taxon>
    </lineage>
</organism>
<sequence>MSLLNESSRINSLGQLLGCKEGSHCARVYCDYLPLQDWIFLFASHQNQEQKLAGSLTRPASGTQHQDSKI</sequence>
<reference evidence="1" key="1">
    <citation type="submission" date="2014-05" db="EMBL/GenBank/DDBJ databases">
        <authorList>
            <person name="Chronopoulou M."/>
        </authorList>
    </citation>
    <scope>NUCLEOTIDE SEQUENCE</scope>
    <source>
        <tissue evidence="1">Whole organism</tissue>
    </source>
</reference>
<dbReference type="AlphaFoldDB" id="A0A0K2V1V4"/>
<accession>A0A0K2V1V4</accession>
<proteinExistence type="predicted"/>
<dbReference type="EMBL" id="HACA01026939">
    <property type="protein sequence ID" value="CDW44300.1"/>
    <property type="molecule type" value="Transcribed_RNA"/>
</dbReference>